<organism evidence="1 2">
    <name type="scientific">Methylobacterium marchantiae</name>
    <dbReference type="NCBI Taxonomy" id="600331"/>
    <lineage>
        <taxon>Bacteria</taxon>
        <taxon>Pseudomonadati</taxon>
        <taxon>Pseudomonadota</taxon>
        <taxon>Alphaproteobacteria</taxon>
        <taxon>Hyphomicrobiales</taxon>
        <taxon>Methylobacteriaceae</taxon>
        <taxon>Methylobacterium</taxon>
    </lineage>
</organism>
<dbReference type="EMBL" id="JBHTND010000051">
    <property type="protein sequence ID" value="MFD1304076.1"/>
    <property type="molecule type" value="Genomic_DNA"/>
</dbReference>
<evidence type="ECO:0000313" key="2">
    <source>
        <dbReference type="Proteomes" id="UP001597176"/>
    </source>
</evidence>
<protein>
    <recommendedName>
        <fullName evidence="3">DUF3037 domain-containing protein</fullName>
    </recommendedName>
</protein>
<dbReference type="RefSeq" id="WP_238208692.1">
    <property type="nucleotide sequence ID" value="NZ_JBHTND010000051.1"/>
</dbReference>
<reference evidence="2" key="1">
    <citation type="journal article" date="2019" name="Int. J. Syst. Evol. Microbiol.">
        <title>The Global Catalogue of Microorganisms (GCM) 10K type strain sequencing project: providing services to taxonomists for standard genome sequencing and annotation.</title>
        <authorList>
            <consortium name="The Broad Institute Genomics Platform"/>
            <consortium name="The Broad Institute Genome Sequencing Center for Infectious Disease"/>
            <person name="Wu L."/>
            <person name="Ma J."/>
        </authorList>
    </citation>
    <scope>NUCLEOTIDE SEQUENCE [LARGE SCALE GENOMIC DNA]</scope>
    <source>
        <strain evidence="2">CCUG 56108</strain>
    </source>
</reference>
<evidence type="ECO:0008006" key="3">
    <source>
        <dbReference type="Google" id="ProtNLM"/>
    </source>
</evidence>
<accession>A0ABW3X502</accession>
<dbReference type="Proteomes" id="UP001597176">
    <property type="component" value="Unassembled WGS sequence"/>
</dbReference>
<keyword evidence="2" id="KW-1185">Reference proteome</keyword>
<name>A0ABW3X502_9HYPH</name>
<sequence>MPAKDTVHFSYVEYRPNPARPEGAIPLGLVIEFVRSDAWVVGLAMRSEVPKSLLGGMDLLSRELADSRIQLMREEVGKARELAKNPGDVLRFLAEANPWSLHVKPPCEFQADANEKYDNFTIEKIAEKYVLELYARKLALPAADVASEHQHAPSYSVIGHAPVVMPETNLYADQSRHADVPPAWMLPPTVWINPRSGSGR</sequence>
<comment type="caution">
    <text evidence="1">The sequence shown here is derived from an EMBL/GenBank/DDBJ whole genome shotgun (WGS) entry which is preliminary data.</text>
</comment>
<proteinExistence type="predicted"/>
<gene>
    <name evidence="1" type="ORF">ACFQ4G_21160</name>
</gene>
<evidence type="ECO:0000313" key="1">
    <source>
        <dbReference type="EMBL" id="MFD1304076.1"/>
    </source>
</evidence>